<dbReference type="GeneID" id="80916758"/>
<keyword evidence="3" id="KW-1185">Reference proteome</keyword>
<feature type="compositionally biased region" description="Polar residues" evidence="1">
    <location>
        <begin position="225"/>
        <end position="242"/>
    </location>
</feature>
<dbReference type="RefSeq" id="XP_056080662.1">
    <property type="nucleotide sequence ID" value="XM_056225796.1"/>
</dbReference>
<organism evidence="2 3">
    <name type="scientific">Saccharomyces mikatae IFO 1815</name>
    <dbReference type="NCBI Taxonomy" id="226126"/>
    <lineage>
        <taxon>Eukaryota</taxon>
        <taxon>Fungi</taxon>
        <taxon>Dikarya</taxon>
        <taxon>Ascomycota</taxon>
        <taxon>Saccharomycotina</taxon>
        <taxon>Saccharomycetes</taxon>
        <taxon>Saccharomycetales</taxon>
        <taxon>Saccharomycetaceae</taxon>
        <taxon>Saccharomyces</taxon>
    </lineage>
</organism>
<gene>
    <name evidence="2" type="primary">SMKI03G0180</name>
    <name evidence="2" type="ORF">SMKI_03G0180</name>
</gene>
<evidence type="ECO:0000256" key="1">
    <source>
        <dbReference type="SAM" id="MobiDB-lite"/>
    </source>
</evidence>
<feature type="region of interest" description="Disordered" evidence="1">
    <location>
        <begin position="267"/>
        <end position="286"/>
    </location>
</feature>
<protein>
    <recommendedName>
        <fullName evidence="4">Lre1p</fullName>
    </recommendedName>
</protein>
<accession>A0AA35NGU2</accession>
<feature type="compositionally biased region" description="Polar residues" evidence="1">
    <location>
        <begin position="1"/>
        <end position="24"/>
    </location>
</feature>
<evidence type="ECO:0000313" key="2">
    <source>
        <dbReference type="EMBL" id="CAI4037545.1"/>
    </source>
</evidence>
<feature type="region of interest" description="Disordered" evidence="1">
    <location>
        <begin position="1"/>
        <end position="31"/>
    </location>
</feature>
<dbReference type="Proteomes" id="UP001161438">
    <property type="component" value="Chromosome 3"/>
</dbReference>
<evidence type="ECO:0000313" key="3">
    <source>
        <dbReference type="Proteomes" id="UP001161438"/>
    </source>
</evidence>
<reference evidence="2" key="1">
    <citation type="submission" date="2022-10" db="EMBL/GenBank/DDBJ databases">
        <authorList>
            <person name="Byrne P K."/>
        </authorList>
    </citation>
    <scope>NUCLEOTIDE SEQUENCE</scope>
    <source>
        <strain evidence="2">IFO1815</strain>
    </source>
</reference>
<dbReference type="EMBL" id="OX365759">
    <property type="protein sequence ID" value="CAI4037545.1"/>
    <property type="molecule type" value="Genomic_DNA"/>
</dbReference>
<feature type="region of interest" description="Disordered" evidence="1">
    <location>
        <begin position="222"/>
        <end position="247"/>
    </location>
</feature>
<sequence>MPNTYTQHVQMSEPNPVNTLSTPSKRGHRHRRSLAISGDFDFLNQSPAIASLPLTQPPEKCPATAPAAASSTLSPINYNRFSCKINEDAGTLDLPEPRFYPLSPKNNLQTPSPRFFISEEPSFSSPVKGVPDAIINLDDVLKTRPRSFKSHRRSESAPPDLEFMMGKGNCTASSNSMIKEEEDSVIELESNNESYKQELPTALLSPLRPSLCTSEQAIEIDDPTLNGSPTHHNRGMQNPNARNSDKFNSLKIKGQKQRYYHYTKQIPLSVGSDSQSPKEQRSATSMTLNQAMTPSSFAYTPSKLASTPATPVSFYENNTNINLENDNYTTGLKDNLRYANDNISKKYGTPQLDCVLDTNKRQDFNGEARRRRSGSPISHMQHRNLIDSMKSRRNSNTTNSTFNYKSKHYEMPYNDMMKNENKNKNAQSMHSSINGANNESSAGEVMLKTDYVPFQHSPVKSYTPDGKEGIDTFKSNDSNEYSNFEEQARTNLQLSRDILMGEPGDMVDLSSFVTSPRKASNETGDLAFNLSQDDRYDTNNTSKTIHANTSATTSNESWCISDNALGKQGQDSEVRSKRKSKLGLFRHIFSRK</sequence>
<evidence type="ECO:0008006" key="4">
    <source>
        <dbReference type="Google" id="ProtNLM"/>
    </source>
</evidence>
<proteinExistence type="predicted"/>
<feature type="region of interest" description="Disordered" evidence="1">
    <location>
        <begin position="146"/>
        <end position="166"/>
    </location>
</feature>
<name>A0AA35NGU2_SACMI</name>
<dbReference type="AlphaFoldDB" id="A0AA35NGU2"/>